<protein>
    <submittedName>
        <fullName evidence="3">Forkhead-associated (FHA) domain, SMAD/FHA domain superfamily</fullName>
    </submittedName>
</protein>
<gene>
    <name evidence="3" type="ORF">Slin15195_G025000</name>
</gene>
<dbReference type="SMART" id="SM00240">
    <property type="entry name" value="FHA"/>
    <property type="match status" value="1"/>
</dbReference>
<organism evidence="3 4">
    <name type="scientific">Septoria linicola</name>
    <dbReference type="NCBI Taxonomy" id="215465"/>
    <lineage>
        <taxon>Eukaryota</taxon>
        <taxon>Fungi</taxon>
        <taxon>Dikarya</taxon>
        <taxon>Ascomycota</taxon>
        <taxon>Pezizomycotina</taxon>
        <taxon>Dothideomycetes</taxon>
        <taxon>Dothideomycetidae</taxon>
        <taxon>Mycosphaerellales</taxon>
        <taxon>Mycosphaerellaceae</taxon>
        <taxon>Septoria</taxon>
    </lineage>
</organism>
<dbReference type="Proteomes" id="UP001056384">
    <property type="component" value="Chromosome 2"/>
</dbReference>
<evidence type="ECO:0000313" key="3">
    <source>
        <dbReference type="EMBL" id="USW49181.1"/>
    </source>
</evidence>
<feature type="compositionally biased region" description="Polar residues" evidence="1">
    <location>
        <begin position="518"/>
        <end position="554"/>
    </location>
</feature>
<dbReference type="InterPro" id="IPR000253">
    <property type="entry name" value="FHA_dom"/>
</dbReference>
<name>A0A9Q9AQY5_9PEZI</name>
<dbReference type="Gene3D" id="2.60.200.20">
    <property type="match status" value="1"/>
</dbReference>
<dbReference type="SUPFAM" id="SSF49879">
    <property type="entry name" value="SMAD/FHA domain"/>
    <property type="match status" value="1"/>
</dbReference>
<feature type="domain" description="FHA" evidence="2">
    <location>
        <begin position="29"/>
        <end position="91"/>
    </location>
</feature>
<dbReference type="PROSITE" id="PS50006">
    <property type="entry name" value="FHA_DOMAIN"/>
    <property type="match status" value="1"/>
</dbReference>
<sequence>MPPYLTCISLTSNTGDDHRTIDLIPGKSYIVGRASRNKDNMRAAAGNALFDCAVISREHAEIRSSPFSPGRSVTITDKKSLHGTTVNGRKLMPHSPFALKTGDVIKFGERVSRGEEAHDGISVTFHHLHQLDSHPESSYRPTSPYTRGFQVPDDSEQSDFDSDAESMASNHHDRSSAKTTPEQHKMGSQKQPIDLENVTASQQAVINLVDDEDTIFPQAPAANASQSASQSAVLDSLSAFQESILGHSGDLPVPPPSSTERKPASFYGVQESDFDDDDGDSISAQVTGLTGILNDSDTASAQQFGADEDDVDDDDDMAQYVGYSHELDDDIDSLDDSPDPSDDEGDDYDSESVKFASFNRQPSEELGEPSVPASKPDWVDEFVEKAAATSKPRYDPVRSSQPPGADLADASAAAQALPAASTYTTRWDLQPASMSQQQGDSIVHATGSPAVARGQCLDPPAFGSTAWSHMQSMQHTDMDFFSLPQNAQAFGPTDSVATVGDTTSASRKGAMAIGNLCAPQQQPSSVTESSQSKNTFGSQLSAPPTTEQAQSPTTADKRKAEVIGDDSSEEPATKKVVTVDSAGSPRLIAVPTSRRTHKHGLARQIAGAAVKHAASATVGAAATVAFLNSTYAERLIQYLS</sequence>
<evidence type="ECO:0000313" key="4">
    <source>
        <dbReference type="Proteomes" id="UP001056384"/>
    </source>
</evidence>
<reference evidence="3" key="1">
    <citation type="submission" date="2022-06" db="EMBL/GenBank/DDBJ databases">
        <title>Complete genome sequences of two strains of the flax pathogen Septoria linicola.</title>
        <authorList>
            <person name="Lapalu N."/>
            <person name="Simon A."/>
            <person name="Demenou B."/>
            <person name="Paumier D."/>
            <person name="Guillot M.-P."/>
            <person name="Gout L."/>
            <person name="Valade R."/>
        </authorList>
    </citation>
    <scope>NUCLEOTIDE SEQUENCE</scope>
    <source>
        <strain evidence="3">SE15195</strain>
    </source>
</reference>
<dbReference type="AlphaFoldDB" id="A0A9Q9AQY5"/>
<dbReference type="InterPro" id="IPR008984">
    <property type="entry name" value="SMAD_FHA_dom_sf"/>
</dbReference>
<proteinExistence type="predicted"/>
<feature type="region of interest" description="Disordered" evidence="1">
    <location>
        <begin position="518"/>
        <end position="573"/>
    </location>
</feature>
<evidence type="ECO:0000256" key="1">
    <source>
        <dbReference type="SAM" id="MobiDB-lite"/>
    </source>
</evidence>
<feature type="region of interest" description="Disordered" evidence="1">
    <location>
        <begin position="131"/>
        <end position="195"/>
    </location>
</feature>
<dbReference type="EMBL" id="CP099419">
    <property type="protein sequence ID" value="USW49181.1"/>
    <property type="molecule type" value="Genomic_DNA"/>
</dbReference>
<keyword evidence="4" id="KW-1185">Reference proteome</keyword>
<feature type="compositionally biased region" description="Acidic residues" evidence="1">
    <location>
        <begin position="153"/>
        <end position="164"/>
    </location>
</feature>
<feature type="compositionally biased region" description="Acidic residues" evidence="1">
    <location>
        <begin position="327"/>
        <end position="350"/>
    </location>
</feature>
<feature type="region of interest" description="Disordered" evidence="1">
    <location>
        <begin position="324"/>
        <end position="350"/>
    </location>
</feature>
<evidence type="ECO:0000259" key="2">
    <source>
        <dbReference type="PROSITE" id="PS50006"/>
    </source>
</evidence>
<accession>A0A9Q9AQY5</accession>
<dbReference type="OrthoDB" id="4096268at2759"/>
<dbReference type="Pfam" id="PF00498">
    <property type="entry name" value="FHA"/>
    <property type="match status" value="1"/>
</dbReference>
<feature type="region of interest" description="Disordered" evidence="1">
    <location>
        <begin position="387"/>
        <end position="413"/>
    </location>
</feature>
<feature type="compositionally biased region" description="Basic and acidic residues" evidence="1">
    <location>
        <begin position="170"/>
        <end position="185"/>
    </location>
</feature>